<reference evidence="2" key="1">
    <citation type="submission" date="2023-07" db="EMBL/GenBank/DDBJ databases">
        <title>30 novel species of actinomycetes from the DSMZ collection.</title>
        <authorList>
            <person name="Nouioui I."/>
        </authorList>
    </citation>
    <scope>NUCLEOTIDE SEQUENCE [LARGE SCALE GENOMIC DNA]</scope>
    <source>
        <strain evidence="2">DSM 44399</strain>
    </source>
</reference>
<keyword evidence="2" id="KW-1185">Reference proteome</keyword>
<sequence>MALLPRRVKPPAALRKLLDSDERILAVADLSGSPAVVATQRGLWLPVETGWRRVDWDQVVKATWSEDGMHVIEGVVDEQGIVSDLPEATIRFSEARNLPTVVRTRVESSIGRWEQVRVPGGTGRLVGRRVPGADGLRWTARLDTGTPNSPAAREALVDYLGQVARMTPEQLFPGG</sequence>
<name>A0ABU2J970_9ACTN</name>
<proteinExistence type="predicted"/>
<gene>
    <name evidence="1" type="ORF">RM423_08995</name>
</gene>
<evidence type="ECO:0000313" key="1">
    <source>
        <dbReference type="EMBL" id="MDT0261528.1"/>
    </source>
</evidence>
<dbReference type="EMBL" id="JAVREH010000008">
    <property type="protein sequence ID" value="MDT0261528.1"/>
    <property type="molecule type" value="Genomic_DNA"/>
</dbReference>
<protein>
    <submittedName>
        <fullName evidence="1">Uncharacterized protein</fullName>
    </submittedName>
</protein>
<dbReference type="Proteomes" id="UP001183176">
    <property type="component" value="Unassembled WGS sequence"/>
</dbReference>
<dbReference type="RefSeq" id="WP_311422682.1">
    <property type="nucleotide sequence ID" value="NZ_JAVREH010000008.1"/>
</dbReference>
<organism evidence="1 2">
    <name type="scientific">Jatrophihabitans lederbergiae</name>
    <dbReference type="NCBI Taxonomy" id="3075547"/>
    <lineage>
        <taxon>Bacteria</taxon>
        <taxon>Bacillati</taxon>
        <taxon>Actinomycetota</taxon>
        <taxon>Actinomycetes</taxon>
        <taxon>Jatrophihabitantales</taxon>
        <taxon>Jatrophihabitantaceae</taxon>
        <taxon>Jatrophihabitans</taxon>
    </lineage>
</organism>
<accession>A0ABU2J970</accession>
<evidence type="ECO:0000313" key="2">
    <source>
        <dbReference type="Proteomes" id="UP001183176"/>
    </source>
</evidence>
<comment type="caution">
    <text evidence="1">The sequence shown here is derived from an EMBL/GenBank/DDBJ whole genome shotgun (WGS) entry which is preliminary data.</text>
</comment>